<dbReference type="PROSITE" id="PS50112">
    <property type="entry name" value="PAS"/>
    <property type="match status" value="1"/>
</dbReference>
<keyword evidence="1 2" id="KW-0807">Transducer</keyword>
<dbReference type="SMART" id="SM00283">
    <property type="entry name" value="MA"/>
    <property type="match status" value="1"/>
</dbReference>
<dbReference type="InterPro" id="IPR000700">
    <property type="entry name" value="PAS-assoc_C"/>
</dbReference>
<dbReference type="RefSeq" id="WP_216872893.1">
    <property type="nucleotide sequence ID" value="NZ_JAERQM010000001.1"/>
</dbReference>
<dbReference type="PANTHER" id="PTHR32089">
    <property type="entry name" value="METHYL-ACCEPTING CHEMOTAXIS PROTEIN MCPB"/>
    <property type="match status" value="1"/>
</dbReference>
<dbReference type="Pfam" id="PF13188">
    <property type="entry name" value="PAS_8"/>
    <property type="match status" value="1"/>
</dbReference>
<dbReference type="CDD" id="cd00130">
    <property type="entry name" value="PAS"/>
    <property type="match status" value="1"/>
</dbReference>
<protein>
    <submittedName>
        <fullName evidence="6">PAS domain S-box protein</fullName>
    </submittedName>
</protein>
<sequence length="492" mass="51810">MFATLTRKAQPPATARALDALRASVMVADNDLVIRYMNHAAIKLMQEAEAELKRDLPNFSAARLIGSSIDVFHKNPGHQRGMLSALKVPHAATIRVGGRAFDLLVTPLVEQGQRTGFVVEWADARERLLNVDFAGQIAAIDRSQAVVEFGLDGTILDANANFLKALGYTIEEVRGRPHSMFVDAATRDSPDYTTFWDKLRRGEHHVGQFRRLGKAGRVVWIEGAYNPIFDASGKPCKVVKFATDISLQMRLLADLKTLIDSNFTEIDGAIAQSTAEAHSASGAADETAQSVQQVAASAEQLAASIGEIAQSMARSRSATDDAFTQTVSVADNTESLASAAQAMSSIVGLIRNVASQINLLALNATIEAARAGEAGKGFAVVASEVKNLAVQAAQATQQISREIDGIQATSATVASALGAIRDAVTTVRESVAATASAVEEQSVVTRSMSASMHNASAAVSTVSGNIAGISGAVAQAAEAVAKTREAAEVLVR</sequence>
<dbReference type="Pfam" id="PF00015">
    <property type="entry name" value="MCPsignal"/>
    <property type="match status" value="1"/>
</dbReference>
<dbReference type="InterPro" id="IPR004089">
    <property type="entry name" value="MCPsignal_dom"/>
</dbReference>
<evidence type="ECO:0000259" key="3">
    <source>
        <dbReference type="PROSITE" id="PS50111"/>
    </source>
</evidence>
<dbReference type="PROSITE" id="PS50113">
    <property type="entry name" value="PAC"/>
    <property type="match status" value="1"/>
</dbReference>
<dbReference type="PROSITE" id="PS50111">
    <property type="entry name" value="CHEMOTAXIS_TRANSDUC_2"/>
    <property type="match status" value="1"/>
</dbReference>
<comment type="caution">
    <text evidence="6">The sequence shown here is derived from an EMBL/GenBank/DDBJ whole genome shotgun (WGS) entry which is preliminary data.</text>
</comment>
<evidence type="ECO:0000256" key="1">
    <source>
        <dbReference type="ARBA" id="ARBA00023224"/>
    </source>
</evidence>
<proteinExistence type="predicted"/>
<dbReference type="NCBIfam" id="TIGR00229">
    <property type="entry name" value="sensory_box"/>
    <property type="match status" value="1"/>
</dbReference>
<dbReference type="PANTHER" id="PTHR32089:SF112">
    <property type="entry name" value="LYSOZYME-LIKE PROTEIN-RELATED"/>
    <property type="match status" value="1"/>
</dbReference>
<dbReference type="InterPro" id="IPR013655">
    <property type="entry name" value="PAS_fold_3"/>
</dbReference>
<evidence type="ECO:0000313" key="6">
    <source>
        <dbReference type="EMBL" id="MBU8542582.1"/>
    </source>
</evidence>
<accession>A0ABS6H1P3</accession>
<dbReference type="InterPro" id="IPR000014">
    <property type="entry name" value="PAS"/>
</dbReference>
<dbReference type="Proteomes" id="UP000689967">
    <property type="component" value="Unassembled WGS sequence"/>
</dbReference>
<reference evidence="6 7" key="1">
    <citation type="submission" date="2021-01" db="EMBL/GenBank/DDBJ databases">
        <title>Roseomonas sp. nov, a bacterium isolated from an oil production mixture in Yumen Oilfield.</title>
        <authorList>
            <person name="Wu D."/>
        </authorList>
    </citation>
    <scope>NUCLEOTIDE SEQUENCE [LARGE SCALE GENOMIC DNA]</scope>
    <source>
        <strain evidence="6 7">ROY-5-3</strain>
    </source>
</reference>
<evidence type="ECO:0000259" key="4">
    <source>
        <dbReference type="PROSITE" id="PS50112"/>
    </source>
</evidence>
<evidence type="ECO:0000313" key="7">
    <source>
        <dbReference type="Proteomes" id="UP000689967"/>
    </source>
</evidence>
<feature type="domain" description="PAS" evidence="4">
    <location>
        <begin position="152"/>
        <end position="176"/>
    </location>
</feature>
<keyword evidence="7" id="KW-1185">Reference proteome</keyword>
<organism evidence="6 7">
    <name type="scientific">Falsiroseomonas oleicola</name>
    <dbReference type="NCBI Taxonomy" id="2801474"/>
    <lineage>
        <taxon>Bacteria</taxon>
        <taxon>Pseudomonadati</taxon>
        <taxon>Pseudomonadota</taxon>
        <taxon>Alphaproteobacteria</taxon>
        <taxon>Acetobacterales</taxon>
        <taxon>Roseomonadaceae</taxon>
        <taxon>Falsiroseomonas</taxon>
    </lineage>
</organism>
<evidence type="ECO:0000256" key="2">
    <source>
        <dbReference type="PROSITE-ProRule" id="PRU00284"/>
    </source>
</evidence>
<feature type="domain" description="PAC" evidence="5">
    <location>
        <begin position="205"/>
        <end position="257"/>
    </location>
</feature>
<dbReference type="Pfam" id="PF08447">
    <property type="entry name" value="PAS_3"/>
    <property type="match status" value="1"/>
</dbReference>
<dbReference type="EMBL" id="JAERQM010000001">
    <property type="protein sequence ID" value="MBU8542582.1"/>
    <property type="molecule type" value="Genomic_DNA"/>
</dbReference>
<feature type="domain" description="Methyl-accepting transducer" evidence="3">
    <location>
        <begin position="255"/>
        <end position="481"/>
    </location>
</feature>
<evidence type="ECO:0000259" key="5">
    <source>
        <dbReference type="PROSITE" id="PS50113"/>
    </source>
</evidence>
<name>A0ABS6H1P3_9PROT</name>
<gene>
    <name evidence="6" type="ORF">JJQ90_02640</name>
</gene>